<accession>A0ABM8TWR6</accession>
<feature type="domain" description="AMP-dependent synthetase/ligase" evidence="3">
    <location>
        <begin position="31"/>
        <end position="393"/>
    </location>
</feature>
<evidence type="ECO:0000259" key="4">
    <source>
        <dbReference type="Pfam" id="PF13193"/>
    </source>
</evidence>
<proteinExistence type="inferred from homology"/>
<dbReference type="Pfam" id="PF00501">
    <property type="entry name" value="AMP-binding"/>
    <property type="match status" value="1"/>
</dbReference>
<evidence type="ECO:0000256" key="2">
    <source>
        <dbReference type="ARBA" id="ARBA00022598"/>
    </source>
</evidence>
<dbReference type="SUPFAM" id="SSF56801">
    <property type="entry name" value="Acetyl-CoA synthetase-like"/>
    <property type="match status" value="1"/>
</dbReference>
<evidence type="ECO:0000256" key="1">
    <source>
        <dbReference type="ARBA" id="ARBA00006432"/>
    </source>
</evidence>
<dbReference type="PROSITE" id="PS00455">
    <property type="entry name" value="AMP_BINDING"/>
    <property type="match status" value="1"/>
</dbReference>
<dbReference type="InterPro" id="IPR042099">
    <property type="entry name" value="ANL_N_sf"/>
</dbReference>
<name>A0ABM8TWR6_9BURK</name>
<dbReference type="InterPro" id="IPR025110">
    <property type="entry name" value="AMP-bd_C"/>
</dbReference>
<sequence length="549" mass="60449">MERWNAMIAADRSRWYREQGLWTDDTILSYFSRNVERTPEKVAIVDCRKDGGRQSISYAALDEARRSWAARFVSLGVGRGDVVSFQLPNWWEFAGIYLACETIGAVANPLMPIFRELELEAMLGLAGSRVLIIPTEFRNFKYEPMAATLKERLPALAHVLTVEQLRQDLEVRSSDCVSLASAADDVVELLYTSGTTGVPKGVMHTGNTLLSALRPFIATLQLTDGDVVFMGSPLGHQTGFLYGMVLPLILGGKAIFQDVWDARRAIDIMEADRVTFTMASTPFLTDLANPELTHGRDISAFRTFICGGAAIPRELVQRGGELLGARILSIWGMTECGIVTLVRPDDPPELAFTTDGAPLPSYDVRVIGDGMPASASVQGELQIRGPSCAVGYLERSDLFPLDAEAWFSSGDLGSMDAQGYVRISGRSKDIIIRGGENVPVVEVEMALLKHPAVRDVALVAMPDKRLGERGCAFVVASDAGFTIDEMRTHLNTIGMAKDYWPEHVELVPELPRTPSGKVQKFLLRQWAENVTPTLRQAQGLTKMVQRRQD</sequence>
<evidence type="ECO:0000313" key="6">
    <source>
        <dbReference type="Proteomes" id="UP000672657"/>
    </source>
</evidence>
<dbReference type="EC" id="6.2.1.-" evidence="5"/>
<evidence type="ECO:0000313" key="5">
    <source>
        <dbReference type="EMBL" id="CAG2161173.1"/>
    </source>
</evidence>
<keyword evidence="2 5" id="KW-0436">Ligase</keyword>
<dbReference type="Pfam" id="PF13193">
    <property type="entry name" value="AMP-binding_C"/>
    <property type="match status" value="1"/>
</dbReference>
<comment type="similarity">
    <text evidence="1">Belongs to the ATP-dependent AMP-binding enzyme family.</text>
</comment>
<dbReference type="EMBL" id="CAJPVI010000112">
    <property type="protein sequence ID" value="CAG2161173.1"/>
    <property type="molecule type" value="Genomic_DNA"/>
</dbReference>
<dbReference type="InterPro" id="IPR045851">
    <property type="entry name" value="AMP-bd_C_sf"/>
</dbReference>
<dbReference type="RefSeq" id="WP_211958736.1">
    <property type="nucleotide sequence ID" value="NZ_CAJPVI010000112.1"/>
</dbReference>
<reference evidence="5 6" key="1">
    <citation type="submission" date="2021-03" db="EMBL/GenBank/DDBJ databases">
        <authorList>
            <person name="Peeters C."/>
        </authorList>
    </citation>
    <scope>NUCLEOTIDE SEQUENCE [LARGE SCALE GENOMIC DNA]</scope>
    <source>
        <strain evidence="5 6">LMG 26411</strain>
    </source>
</reference>
<feature type="domain" description="AMP-binding enzyme C-terminal" evidence="4">
    <location>
        <begin position="442"/>
        <end position="517"/>
    </location>
</feature>
<comment type="caution">
    <text evidence="5">The sequence shown here is derived from an EMBL/GenBank/DDBJ whole genome shotgun (WGS) entry which is preliminary data.</text>
</comment>
<dbReference type="GO" id="GO:0016874">
    <property type="term" value="F:ligase activity"/>
    <property type="evidence" value="ECO:0007669"/>
    <property type="project" value="UniProtKB-KW"/>
</dbReference>
<dbReference type="PANTHER" id="PTHR43201:SF5">
    <property type="entry name" value="MEDIUM-CHAIN ACYL-COA LIGASE ACSF2, MITOCHONDRIAL"/>
    <property type="match status" value="1"/>
</dbReference>
<dbReference type="PANTHER" id="PTHR43201">
    <property type="entry name" value="ACYL-COA SYNTHETASE"/>
    <property type="match status" value="1"/>
</dbReference>
<gene>
    <name evidence="5" type="primary">fadK_5</name>
    <name evidence="5" type="ORF">LMG26411_08050</name>
</gene>
<dbReference type="InterPro" id="IPR020845">
    <property type="entry name" value="AMP-binding_CS"/>
</dbReference>
<dbReference type="Gene3D" id="3.30.300.30">
    <property type="match status" value="1"/>
</dbReference>
<organism evidence="5 6">
    <name type="scientific">Cupriavidus numazuensis</name>
    <dbReference type="NCBI Taxonomy" id="221992"/>
    <lineage>
        <taxon>Bacteria</taxon>
        <taxon>Pseudomonadati</taxon>
        <taxon>Pseudomonadota</taxon>
        <taxon>Betaproteobacteria</taxon>
        <taxon>Burkholderiales</taxon>
        <taxon>Burkholderiaceae</taxon>
        <taxon>Cupriavidus</taxon>
    </lineage>
</organism>
<keyword evidence="6" id="KW-1185">Reference proteome</keyword>
<evidence type="ECO:0000259" key="3">
    <source>
        <dbReference type="Pfam" id="PF00501"/>
    </source>
</evidence>
<protein>
    <submittedName>
        <fullName evidence="5">Medium-chain fatty-acid--CoA ligase</fullName>
        <ecNumber evidence="5">6.2.1.-</ecNumber>
    </submittedName>
</protein>
<dbReference type="Gene3D" id="3.40.50.12780">
    <property type="entry name" value="N-terminal domain of ligase-like"/>
    <property type="match status" value="1"/>
</dbReference>
<dbReference type="Proteomes" id="UP000672657">
    <property type="component" value="Unassembled WGS sequence"/>
</dbReference>
<dbReference type="InterPro" id="IPR000873">
    <property type="entry name" value="AMP-dep_synth/lig_dom"/>
</dbReference>